<comment type="cofactor">
    <cofactor evidence="1 4">
        <name>pyridoxal 5'-phosphate</name>
        <dbReference type="ChEBI" id="CHEBI:597326"/>
    </cofactor>
</comment>
<dbReference type="NCBIfam" id="NF002823">
    <property type="entry name" value="PRK02991.1"/>
    <property type="match status" value="1"/>
</dbReference>
<organism evidence="6 7">
    <name type="scientific">Rhizobium etli bv. mimosae str. IE4771</name>
    <dbReference type="NCBI Taxonomy" id="1432050"/>
    <lineage>
        <taxon>Bacteria</taxon>
        <taxon>Pseudomonadati</taxon>
        <taxon>Pseudomonadota</taxon>
        <taxon>Alphaproteobacteria</taxon>
        <taxon>Hyphomicrobiales</taxon>
        <taxon>Rhizobiaceae</taxon>
        <taxon>Rhizobium/Agrobacterium group</taxon>
        <taxon>Rhizobium</taxon>
    </lineage>
</organism>
<keyword evidence="2 4" id="KW-0663">Pyridoxal phosphate</keyword>
<dbReference type="GO" id="GO:0016836">
    <property type="term" value="F:hydro-lyase activity"/>
    <property type="evidence" value="ECO:0007669"/>
    <property type="project" value="UniProtKB-UniRule"/>
</dbReference>
<dbReference type="PANTHER" id="PTHR48078">
    <property type="entry name" value="THREONINE DEHYDRATASE, MITOCHONDRIAL-RELATED"/>
    <property type="match status" value="1"/>
</dbReference>
<comment type="catalytic activity">
    <reaction evidence="4">
        <text>D-serine = pyruvate + NH4(+)</text>
        <dbReference type="Rhea" id="RHEA:13977"/>
        <dbReference type="ChEBI" id="CHEBI:15361"/>
        <dbReference type="ChEBI" id="CHEBI:28938"/>
        <dbReference type="ChEBI" id="CHEBI:35247"/>
        <dbReference type="EC" id="4.3.1.18"/>
    </reaction>
</comment>
<dbReference type="EC" id="4.3.1.18" evidence="4"/>
<dbReference type="OrthoDB" id="9780546at2"/>
<comment type="similarity">
    <text evidence="4">Belongs to the serine/threonine dehydratase family. DsdA subfamily.</text>
</comment>
<dbReference type="HOGENOM" id="CLU_035707_0_0_5"/>
<evidence type="ECO:0000256" key="2">
    <source>
        <dbReference type="ARBA" id="ARBA00022898"/>
    </source>
</evidence>
<proteinExistence type="inferred from homology"/>
<protein>
    <recommendedName>
        <fullName evidence="4">Probable D-serine dehydratase</fullName>
        <ecNumber evidence="4">4.3.1.18</ecNumber>
    </recommendedName>
    <alternativeName>
        <fullName evidence="4">D-serine deaminase</fullName>
        <shortName evidence="4">DSD</shortName>
    </alternativeName>
</protein>
<dbReference type="Gene3D" id="3.40.50.1100">
    <property type="match status" value="2"/>
</dbReference>
<evidence type="ECO:0000313" key="7">
    <source>
        <dbReference type="Proteomes" id="UP000027180"/>
    </source>
</evidence>
<dbReference type="Proteomes" id="UP000027180">
    <property type="component" value="Chromosome"/>
</dbReference>
<dbReference type="KEGG" id="rei:IE4771_CH02098"/>
<dbReference type="InterPro" id="IPR036052">
    <property type="entry name" value="TrpB-like_PALP_sf"/>
</dbReference>
<dbReference type="HAMAP" id="MF_01030">
    <property type="entry name" value="D_Ser_dehydrat"/>
    <property type="match status" value="1"/>
</dbReference>
<dbReference type="RefSeq" id="WP_038688755.1">
    <property type="nucleotide sequence ID" value="NZ_CP006986.1"/>
</dbReference>
<dbReference type="InterPro" id="IPR050147">
    <property type="entry name" value="Ser/Thr_Dehydratase"/>
</dbReference>
<dbReference type="Pfam" id="PF00291">
    <property type="entry name" value="PALP"/>
    <property type="match status" value="1"/>
</dbReference>
<feature type="domain" description="Tryptophan synthase beta chain-like PALP" evidence="5">
    <location>
        <begin position="70"/>
        <end position="387"/>
    </location>
</feature>
<reference evidence="6 7" key="1">
    <citation type="submission" date="2013-12" db="EMBL/GenBank/DDBJ databases">
        <title>Complete genome sequence of Rhizobium etli bv. mimosae IE4771.</title>
        <authorList>
            <person name="Bustos P."/>
            <person name="Santamaria R.I."/>
            <person name="Lozano L."/>
            <person name="Ormeno-Orrillo E."/>
            <person name="Rogel M.A."/>
            <person name="Romero D."/>
            <person name="Cevallos M.A."/>
            <person name="Martinez-Romero E."/>
            <person name="Gonzalez V."/>
        </authorList>
    </citation>
    <scope>NUCLEOTIDE SEQUENCE [LARGE SCALE GENOMIC DNA]</scope>
    <source>
        <strain evidence="6 7">IE4771</strain>
    </source>
</reference>
<dbReference type="GO" id="GO:0008721">
    <property type="term" value="F:D-serine ammonia-lyase activity"/>
    <property type="evidence" value="ECO:0007669"/>
    <property type="project" value="UniProtKB-EC"/>
</dbReference>
<evidence type="ECO:0000313" key="6">
    <source>
        <dbReference type="EMBL" id="AIC27208.1"/>
    </source>
</evidence>
<dbReference type="GO" id="GO:0036088">
    <property type="term" value="P:D-serine catabolic process"/>
    <property type="evidence" value="ECO:0007669"/>
    <property type="project" value="TreeGrafter"/>
</dbReference>
<dbReference type="NCBIfam" id="TIGR02035">
    <property type="entry name" value="D_Ser_am_lyase"/>
    <property type="match status" value="1"/>
</dbReference>
<accession>A0A060HW98</accession>
<evidence type="ECO:0000256" key="1">
    <source>
        <dbReference type="ARBA" id="ARBA00001933"/>
    </source>
</evidence>
<keyword evidence="3 4" id="KW-0456">Lyase</keyword>
<dbReference type="EMBL" id="CP006986">
    <property type="protein sequence ID" value="AIC27208.1"/>
    <property type="molecule type" value="Genomic_DNA"/>
</dbReference>
<feature type="modified residue" description="N6-(pyridoxal phosphate)lysine" evidence="4">
    <location>
        <position position="111"/>
    </location>
</feature>
<dbReference type="AlphaFoldDB" id="A0A060HW98"/>
<dbReference type="GO" id="GO:0009097">
    <property type="term" value="P:isoleucine biosynthetic process"/>
    <property type="evidence" value="ECO:0007669"/>
    <property type="project" value="TreeGrafter"/>
</dbReference>
<dbReference type="SUPFAM" id="SSF53686">
    <property type="entry name" value="Tryptophan synthase beta subunit-like PLP-dependent enzymes"/>
    <property type="match status" value="1"/>
</dbReference>
<dbReference type="PANTHER" id="PTHR48078:SF9">
    <property type="entry name" value="D-SERINE DEHYDRATASE"/>
    <property type="match status" value="1"/>
</dbReference>
<name>A0A060HW98_RHIET</name>
<evidence type="ECO:0000256" key="3">
    <source>
        <dbReference type="ARBA" id="ARBA00023239"/>
    </source>
</evidence>
<dbReference type="InterPro" id="IPR001926">
    <property type="entry name" value="TrpB-like_PALP"/>
</dbReference>
<evidence type="ECO:0000256" key="4">
    <source>
        <dbReference type="HAMAP-Rule" id="MF_01030"/>
    </source>
</evidence>
<dbReference type="InterPro" id="IPR011780">
    <property type="entry name" value="D_Ser_am_lyase"/>
</dbReference>
<gene>
    <name evidence="4 6" type="primary">dsdA</name>
    <name evidence="6" type="ORF">IE4771_CH02098</name>
</gene>
<evidence type="ECO:0000259" key="5">
    <source>
        <dbReference type="Pfam" id="PF00291"/>
    </source>
</evidence>
<sequence length="448" mass="48832">MNTILPSDPARDDVLAGRPTLWLNPSYRKQAIDTSDLPVSPADVESARQNWQRLAPLLAECFPELKDTGGEIRSELVELRELREALGYRTREFGNVFIKADSHLSVAGSIKARGGVYEVFLFAESLARQKGLLGDGENIRKLATDEARSLFLGHTVAVGSTGNLGLGVGIAARALGFKATVHMSSDAKAWKVERLRKLGVDVIQHEADYTTAVENARDIADADPTIYFVDDEQSRQLFLGYSAAASELAAQLDERGITIDEENPLFLYLPCGIGGAPGGVAFGAKAIFGDSVHAFFVEPVQSPCALVHMMSGSQELVSVYDVGLTNKTEADGMAVARMSAFVAKVMREMLAGVYTAADDDLFKLLRMAWITQRQKLEPSAAAALLGPDFLLRHREGRRFQTLHGIEEKMSRATHVLWTTGGSFVPEEQFQNFLDQAEAIAAPSDQNDK</sequence>
<dbReference type="GO" id="GO:0030170">
    <property type="term" value="F:pyridoxal phosphate binding"/>
    <property type="evidence" value="ECO:0007669"/>
    <property type="project" value="InterPro"/>
</dbReference>